<reference evidence="1 2" key="1">
    <citation type="journal article" date="2016" name="Nat. Commun.">
        <title>Thousands of microbial genomes shed light on interconnected biogeochemical processes in an aquifer system.</title>
        <authorList>
            <person name="Anantharaman K."/>
            <person name="Brown C.T."/>
            <person name="Hug L.A."/>
            <person name="Sharon I."/>
            <person name="Castelle C.J."/>
            <person name="Probst A.J."/>
            <person name="Thomas B.C."/>
            <person name="Singh A."/>
            <person name="Wilkins M.J."/>
            <person name="Karaoz U."/>
            <person name="Brodie E.L."/>
            <person name="Williams K.H."/>
            <person name="Hubbard S.S."/>
            <person name="Banfield J.F."/>
        </authorList>
    </citation>
    <scope>NUCLEOTIDE SEQUENCE [LARGE SCALE GENOMIC DNA]</scope>
</reference>
<comment type="caution">
    <text evidence="1">The sequence shown here is derived from an EMBL/GenBank/DDBJ whole genome shotgun (WGS) entry which is preliminary data.</text>
</comment>
<dbReference type="Proteomes" id="UP000178379">
    <property type="component" value="Unassembled WGS sequence"/>
</dbReference>
<accession>A0A1F6T876</accession>
<evidence type="ECO:0000313" key="2">
    <source>
        <dbReference type="Proteomes" id="UP000178379"/>
    </source>
</evidence>
<organism evidence="1 2">
    <name type="scientific">Candidatus Muproteobacteria bacterium RBG_16_62_13</name>
    <dbReference type="NCBI Taxonomy" id="1817756"/>
    <lineage>
        <taxon>Bacteria</taxon>
        <taxon>Pseudomonadati</taxon>
        <taxon>Pseudomonadota</taxon>
        <taxon>Candidatus Muproteobacteria</taxon>
    </lineage>
</organism>
<sequence>MQLVIRSVGKITDWIIEHYIGFVWVNPVDIIAAATEHPVCACSTAQDVMRIPTAQCIVTVAANQDVLDELEPGVYGIVTCTAHDNR</sequence>
<dbReference type="AlphaFoldDB" id="A0A1F6T876"/>
<protein>
    <submittedName>
        <fullName evidence="1">Uncharacterized protein</fullName>
    </submittedName>
</protein>
<dbReference type="EMBL" id="MFSQ01000023">
    <property type="protein sequence ID" value="OGI41259.1"/>
    <property type="molecule type" value="Genomic_DNA"/>
</dbReference>
<name>A0A1F6T876_9PROT</name>
<gene>
    <name evidence="1" type="ORF">A2140_06615</name>
</gene>
<proteinExistence type="predicted"/>
<evidence type="ECO:0000313" key="1">
    <source>
        <dbReference type="EMBL" id="OGI41259.1"/>
    </source>
</evidence>